<feature type="signal peptide" evidence="1">
    <location>
        <begin position="1"/>
        <end position="21"/>
    </location>
</feature>
<dbReference type="Proteomes" id="UP001209317">
    <property type="component" value="Unassembled WGS sequence"/>
</dbReference>
<evidence type="ECO:0000313" key="2">
    <source>
        <dbReference type="EMBL" id="MCU7694673.1"/>
    </source>
</evidence>
<sequence>MKKILLLAIPALLLLAGCSTSRVTTSWVSKDANLSRTSLNKILVMGLLSNKNRSSNVSMENHLVQELRNRGFNAVTSTDTYGPRAFDKMNEEQALSQMNQNGIDGVITITMIDKNKKQQYVNNYWGGPYSWWGYYSYWYPFAWGPTGYVRNYSSYTFETNLYDLKRSKQMIYSAHSETSDPSSAASLGKDYAKSIVDDLMKKGLFH</sequence>
<evidence type="ECO:0000256" key="1">
    <source>
        <dbReference type="SAM" id="SignalP"/>
    </source>
</evidence>
<organism evidence="2 3">
    <name type="scientific">Haoranjiania flava</name>
    <dbReference type="NCBI Taxonomy" id="1856322"/>
    <lineage>
        <taxon>Bacteria</taxon>
        <taxon>Pseudomonadati</taxon>
        <taxon>Bacteroidota</taxon>
        <taxon>Chitinophagia</taxon>
        <taxon>Chitinophagales</taxon>
        <taxon>Chitinophagaceae</taxon>
        <taxon>Haoranjiania</taxon>
    </lineage>
</organism>
<comment type="caution">
    <text evidence="2">The sequence shown here is derived from an EMBL/GenBank/DDBJ whole genome shotgun (WGS) entry which is preliminary data.</text>
</comment>
<dbReference type="AlphaFoldDB" id="A0AAE3IPI7"/>
<dbReference type="Gene3D" id="3.30.160.670">
    <property type="match status" value="1"/>
</dbReference>
<gene>
    <name evidence="2" type="ORF">OD355_09115</name>
</gene>
<reference evidence="2" key="1">
    <citation type="submission" date="2022-10" db="EMBL/GenBank/DDBJ databases">
        <authorList>
            <person name="Kim H.S."/>
            <person name="Kim J.-S."/>
            <person name="Suh M.K."/>
            <person name="Eom M.K."/>
            <person name="Lee J.-S."/>
        </authorList>
    </citation>
    <scope>NUCLEOTIDE SEQUENCE</scope>
    <source>
        <strain evidence="2">LIP-5</strain>
    </source>
</reference>
<evidence type="ECO:0000313" key="3">
    <source>
        <dbReference type="Proteomes" id="UP001209317"/>
    </source>
</evidence>
<protein>
    <recommendedName>
        <fullName evidence="4">DUF4136 domain-containing protein</fullName>
    </recommendedName>
</protein>
<keyword evidence="1" id="KW-0732">Signal</keyword>
<feature type="chain" id="PRO_5042060563" description="DUF4136 domain-containing protein" evidence="1">
    <location>
        <begin position="22"/>
        <end position="206"/>
    </location>
</feature>
<evidence type="ECO:0008006" key="4">
    <source>
        <dbReference type="Google" id="ProtNLM"/>
    </source>
</evidence>
<accession>A0AAE3IPI7</accession>
<dbReference type="EMBL" id="JAOTPL010000012">
    <property type="protein sequence ID" value="MCU7694673.1"/>
    <property type="molecule type" value="Genomic_DNA"/>
</dbReference>
<dbReference type="RefSeq" id="WP_263038159.1">
    <property type="nucleotide sequence ID" value="NZ_JAOTPL010000012.1"/>
</dbReference>
<dbReference type="PROSITE" id="PS51257">
    <property type="entry name" value="PROKAR_LIPOPROTEIN"/>
    <property type="match status" value="1"/>
</dbReference>
<name>A0AAE3IPI7_9BACT</name>
<keyword evidence="3" id="KW-1185">Reference proteome</keyword>
<proteinExistence type="predicted"/>